<name>A0ABT5QS37_9GAMM</name>
<dbReference type="EMBL" id="JAJUBB010000023">
    <property type="protein sequence ID" value="MDD1783808.1"/>
    <property type="molecule type" value="Genomic_DNA"/>
</dbReference>
<dbReference type="Pfam" id="PF10973">
    <property type="entry name" value="DUF2799"/>
    <property type="match status" value="1"/>
</dbReference>
<dbReference type="PROSITE" id="PS51257">
    <property type="entry name" value="PROKAR_LIPOPROTEIN"/>
    <property type="match status" value="1"/>
</dbReference>
<protein>
    <submittedName>
        <fullName evidence="1">DUF2799 domain-containing protein</fullName>
    </submittedName>
</protein>
<dbReference type="RefSeq" id="WP_274144926.1">
    <property type="nucleotide sequence ID" value="NZ_JAJUBB010000023.1"/>
</dbReference>
<proteinExistence type="predicted"/>
<comment type="caution">
    <text evidence="1">The sequence shown here is derived from an EMBL/GenBank/DDBJ whole genome shotgun (WGS) entry which is preliminary data.</text>
</comment>
<evidence type="ECO:0000313" key="1">
    <source>
        <dbReference type="EMBL" id="MDD1783808.1"/>
    </source>
</evidence>
<dbReference type="InterPro" id="IPR021242">
    <property type="entry name" value="DUF2799"/>
</dbReference>
<keyword evidence="2" id="KW-1185">Reference proteome</keyword>
<dbReference type="Proteomes" id="UP001149821">
    <property type="component" value="Unassembled WGS sequence"/>
</dbReference>
<evidence type="ECO:0000313" key="2">
    <source>
        <dbReference type="Proteomes" id="UP001149821"/>
    </source>
</evidence>
<reference evidence="1" key="1">
    <citation type="submission" date="2021-12" db="EMBL/GenBank/DDBJ databases">
        <title>Enterovibrio ZSDZ35 sp. nov. and Enterovibrio ZSDZ42 sp. nov., isolated from coastal seawater in Qingdao.</title>
        <authorList>
            <person name="Zhang P."/>
        </authorList>
    </citation>
    <scope>NUCLEOTIDE SEQUENCE</scope>
    <source>
        <strain evidence="1">ZSDZ35</strain>
    </source>
</reference>
<gene>
    <name evidence="1" type="ORF">LRP49_21750</name>
</gene>
<sequence>MRNILIAVFMIIGLAGCANPYVNKYATADNWVGLAYYDVEHGQKARSSEDLDKLGATSQQAQEDYLSAYKDHVSVYCDPKNAIRAGILGKPYNAVCIDQTPRGWEYKQNWLQGLEANSF</sequence>
<organism evidence="1 2">
    <name type="scientific">Enterovibrio qingdaonensis</name>
    <dbReference type="NCBI Taxonomy" id="2899818"/>
    <lineage>
        <taxon>Bacteria</taxon>
        <taxon>Pseudomonadati</taxon>
        <taxon>Pseudomonadota</taxon>
        <taxon>Gammaproteobacteria</taxon>
        <taxon>Vibrionales</taxon>
        <taxon>Vibrionaceae</taxon>
        <taxon>Enterovibrio</taxon>
    </lineage>
</organism>
<accession>A0ABT5QS37</accession>